<dbReference type="Proteomes" id="UP000596661">
    <property type="component" value="Chromosome 8"/>
</dbReference>
<organism evidence="2 3">
    <name type="scientific">Cannabis sativa</name>
    <name type="common">Hemp</name>
    <name type="synonym">Marijuana</name>
    <dbReference type="NCBI Taxonomy" id="3483"/>
    <lineage>
        <taxon>Eukaryota</taxon>
        <taxon>Viridiplantae</taxon>
        <taxon>Streptophyta</taxon>
        <taxon>Embryophyta</taxon>
        <taxon>Tracheophyta</taxon>
        <taxon>Spermatophyta</taxon>
        <taxon>Magnoliopsida</taxon>
        <taxon>eudicotyledons</taxon>
        <taxon>Gunneridae</taxon>
        <taxon>Pentapetalae</taxon>
        <taxon>rosids</taxon>
        <taxon>fabids</taxon>
        <taxon>Rosales</taxon>
        <taxon>Cannabaceae</taxon>
        <taxon>Cannabis</taxon>
    </lineage>
</organism>
<dbReference type="AlphaFoldDB" id="A0A803QC19"/>
<dbReference type="OMA" id="NPAYSAW"/>
<reference evidence="2" key="2">
    <citation type="submission" date="2021-03" db="UniProtKB">
        <authorList>
            <consortium name="EnsemblPlants"/>
        </authorList>
    </citation>
    <scope>IDENTIFICATION</scope>
</reference>
<reference evidence="2" key="1">
    <citation type="submission" date="2018-11" db="EMBL/GenBank/DDBJ databases">
        <authorList>
            <person name="Grassa J C."/>
        </authorList>
    </citation>
    <scope>NUCLEOTIDE SEQUENCE [LARGE SCALE GENOMIC DNA]</scope>
</reference>
<dbReference type="PANTHER" id="PTHR47481:SF30">
    <property type="entry name" value="CCHC-TYPE DOMAIN-CONTAINING PROTEIN"/>
    <property type="match status" value="1"/>
</dbReference>
<keyword evidence="3" id="KW-1185">Reference proteome</keyword>
<dbReference type="Gramene" id="evm.model.08.686">
    <property type="protein sequence ID" value="cds.evm.model.08.686"/>
    <property type="gene ID" value="evm.TU.08.686"/>
</dbReference>
<protein>
    <recommendedName>
        <fullName evidence="4">Retrotransposon Copia-like N-terminal domain-containing protein</fullName>
    </recommendedName>
</protein>
<dbReference type="PANTHER" id="PTHR47481">
    <property type="match status" value="1"/>
</dbReference>
<dbReference type="EMBL" id="UZAU01000690">
    <property type="status" value="NOT_ANNOTATED_CDS"/>
    <property type="molecule type" value="Genomic_DNA"/>
</dbReference>
<feature type="region of interest" description="Disordered" evidence="1">
    <location>
        <begin position="24"/>
        <end position="62"/>
    </location>
</feature>
<evidence type="ECO:0000313" key="2">
    <source>
        <dbReference type="EnsemblPlants" id="cds.evm.model.08.686"/>
    </source>
</evidence>
<feature type="region of interest" description="Disordered" evidence="1">
    <location>
        <begin position="239"/>
        <end position="280"/>
    </location>
</feature>
<feature type="compositionally biased region" description="Polar residues" evidence="1">
    <location>
        <begin position="24"/>
        <end position="54"/>
    </location>
</feature>
<sequence>MSRRSNMVSEHIFPPLMANVVTNSDNGFQAQPRNGSSAQAVNGSNPWNTNQMNPRNRGDDQSPVFFNHTLSIKLNDHNYLLWGQQVLAAIRGNRLMPYIQENSAPPQYFTDADRETENINPAYSAWEVQDSLLVSWLLSSMSKSLLTRMKGSLSLNDYLLRVKQTVDLLTLVGEVLSTRDHVVAIFKGLPSEYDTFVISTNTRLESYSVAEIEALLLASESRIEKSDKEVDFNVNMAYTDPKFPKENYTNSNRNFRSSYPRSSGSQPPYDGYNSGSYFPS</sequence>
<evidence type="ECO:0000313" key="3">
    <source>
        <dbReference type="Proteomes" id="UP000596661"/>
    </source>
</evidence>
<accession>A0A803QC19</accession>
<name>A0A803QC19_CANSA</name>
<feature type="compositionally biased region" description="Polar residues" evidence="1">
    <location>
        <begin position="247"/>
        <end position="266"/>
    </location>
</feature>
<proteinExistence type="predicted"/>
<dbReference type="Pfam" id="PF14223">
    <property type="entry name" value="Retrotran_gag_2"/>
    <property type="match status" value="1"/>
</dbReference>
<evidence type="ECO:0000256" key="1">
    <source>
        <dbReference type="SAM" id="MobiDB-lite"/>
    </source>
</evidence>
<evidence type="ECO:0008006" key="4">
    <source>
        <dbReference type="Google" id="ProtNLM"/>
    </source>
</evidence>
<dbReference type="EnsemblPlants" id="evm.model.08.686">
    <property type="protein sequence ID" value="cds.evm.model.08.686"/>
    <property type="gene ID" value="evm.TU.08.686"/>
</dbReference>